<gene>
    <name evidence="1" type="ORF">Fmac_016886</name>
</gene>
<reference evidence="1 2" key="1">
    <citation type="submission" date="2024-08" db="EMBL/GenBank/DDBJ databases">
        <title>Insights into the chromosomal genome structure of Flemingia macrophylla.</title>
        <authorList>
            <person name="Ding Y."/>
            <person name="Zhao Y."/>
            <person name="Bi W."/>
            <person name="Wu M."/>
            <person name="Zhao G."/>
            <person name="Gong Y."/>
            <person name="Li W."/>
            <person name="Zhang P."/>
        </authorList>
    </citation>
    <scope>NUCLEOTIDE SEQUENCE [LARGE SCALE GENOMIC DNA]</scope>
    <source>
        <strain evidence="1">DYQJB</strain>
        <tissue evidence="1">Leaf</tissue>
    </source>
</reference>
<name>A0ABD1MJI5_9FABA</name>
<proteinExistence type="predicted"/>
<sequence>MIYTVQEMLKCENHYNLIGASPSQTFFVRLSENLVQRLEVIDFPGGPVEFIPEMRFISESSNERIPCYFVQFFTSLTYQFIIHYLSRGNLHQNEIDQFQ</sequence>
<accession>A0ABD1MJI5</accession>
<dbReference type="AlphaFoldDB" id="A0ABD1MJI5"/>
<comment type="caution">
    <text evidence="1">The sequence shown here is derived from an EMBL/GenBank/DDBJ whole genome shotgun (WGS) entry which is preliminary data.</text>
</comment>
<evidence type="ECO:0000313" key="1">
    <source>
        <dbReference type="EMBL" id="KAL2335673.1"/>
    </source>
</evidence>
<dbReference type="EMBL" id="JBGMDY010000005">
    <property type="protein sequence ID" value="KAL2335673.1"/>
    <property type="molecule type" value="Genomic_DNA"/>
</dbReference>
<dbReference type="Proteomes" id="UP001603857">
    <property type="component" value="Unassembled WGS sequence"/>
</dbReference>
<keyword evidence="2" id="KW-1185">Reference proteome</keyword>
<protein>
    <submittedName>
        <fullName evidence="1">Uncharacterized protein</fullName>
    </submittedName>
</protein>
<evidence type="ECO:0000313" key="2">
    <source>
        <dbReference type="Proteomes" id="UP001603857"/>
    </source>
</evidence>
<organism evidence="1 2">
    <name type="scientific">Flemingia macrophylla</name>
    <dbReference type="NCBI Taxonomy" id="520843"/>
    <lineage>
        <taxon>Eukaryota</taxon>
        <taxon>Viridiplantae</taxon>
        <taxon>Streptophyta</taxon>
        <taxon>Embryophyta</taxon>
        <taxon>Tracheophyta</taxon>
        <taxon>Spermatophyta</taxon>
        <taxon>Magnoliopsida</taxon>
        <taxon>eudicotyledons</taxon>
        <taxon>Gunneridae</taxon>
        <taxon>Pentapetalae</taxon>
        <taxon>rosids</taxon>
        <taxon>fabids</taxon>
        <taxon>Fabales</taxon>
        <taxon>Fabaceae</taxon>
        <taxon>Papilionoideae</taxon>
        <taxon>50 kb inversion clade</taxon>
        <taxon>NPAAA clade</taxon>
        <taxon>indigoferoid/millettioid clade</taxon>
        <taxon>Phaseoleae</taxon>
        <taxon>Flemingia</taxon>
    </lineage>
</organism>